<organism evidence="2 3">
    <name type="scientific">Oryza sativa subsp. japonica</name>
    <name type="common">Rice</name>
    <dbReference type="NCBI Taxonomy" id="39947"/>
    <lineage>
        <taxon>Eukaryota</taxon>
        <taxon>Viridiplantae</taxon>
        <taxon>Streptophyta</taxon>
        <taxon>Embryophyta</taxon>
        <taxon>Tracheophyta</taxon>
        <taxon>Spermatophyta</taxon>
        <taxon>Magnoliopsida</taxon>
        <taxon>Liliopsida</taxon>
        <taxon>Poales</taxon>
        <taxon>Poaceae</taxon>
        <taxon>BOP clade</taxon>
        <taxon>Oryzoideae</taxon>
        <taxon>Oryzeae</taxon>
        <taxon>Oryzinae</taxon>
        <taxon>Oryza</taxon>
        <taxon>Oryza sativa</taxon>
    </lineage>
</organism>
<dbReference type="EMBL" id="AP004346">
    <property type="protein sequence ID" value="BAC55726.1"/>
    <property type="molecule type" value="Genomic_DNA"/>
</dbReference>
<evidence type="ECO:0000313" key="3">
    <source>
        <dbReference type="Proteomes" id="UP000000763"/>
    </source>
</evidence>
<proteinExistence type="predicted"/>
<accession>Q84ZG3</accession>
<name>Q84ZG3_ORYSJ</name>
<sequence>MATMDTIVAHIMDQQEDFKIKSSKCWDPIRPPATLLTSNDHRIYIRHPFRPIQPQFRIPYRFAAIKETRCSVTNSGPRGMNKVDLHRQDQQPMERCIDR</sequence>
<feature type="region of interest" description="Disordered" evidence="1">
    <location>
        <begin position="73"/>
        <end position="99"/>
    </location>
</feature>
<reference evidence="3" key="2">
    <citation type="journal article" date="2008" name="Nucleic Acids Res.">
        <title>The rice annotation project database (RAP-DB): 2008 update.</title>
        <authorList>
            <consortium name="The rice annotation project (RAP)"/>
        </authorList>
    </citation>
    <scope>GENOME REANNOTATION</scope>
    <source>
        <strain evidence="3">cv. Nipponbare</strain>
    </source>
</reference>
<protein>
    <recommendedName>
        <fullName evidence="4">Retrotransposon, putative, centromere-specific</fullName>
    </recommendedName>
</protein>
<evidence type="ECO:0008006" key="4">
    <source>
        <dbReference type="Google" id="ProtNLM"/>
    </source>
</evidence>
<reference evidence="3" key="1">
    <citation type="journal article" date="2005" name="Nature">
        <title>The map-based sequence of the rice genome.</title>
        <authorList>
            <consortium name="International rice genome sequencing project (IRGSP)"/>
            <person name="Matsumoto T."/>
            <person name="Wu J."/>
            <person name="Kanamori H."/>
            <person name="Katayose Y."/>
            <person name="Fujisawa M."/>
            <person name="Namiki N."/>
            <person name="Mizuno H."/>
            <person name="Yamamoto K."/>
            <person name="Antonio B.A."/>
            <person name="Baba T."/>
            <person name="Sakata K."/>
            <person name="Nagamura Y."/>
            <person name="Aoki H."/>
            <person name="Arikawa K."/>
            <person name="Arita K."/>
            <person name="Bito T."/>
            <person name="Chiden Y."/>
            <person name="Fujitsuka N."/>
            <person name="Fukunaka R."/>
            <person name="Hamada M."/>
            <person name="Harada C."/>
            <person name="Hayashi A."/>
            <person name="Hijishita S."/>
            <person name="Honda M."/>
            <person name="Hosokawa S."/>
            <person name="Ichikawa Y."/>
            <person name="Idonuma A."/>
            <person name="Iijima M."/>
            <person name="Ikeda M."/>
            <person name="Ikeno M."/>
            <person name="Ito K."/>
            <person name="Ito S."/>
            <person name="Ito T."/>
            <person name="Ito Y."/>
            <person name="Ito Y."/>
            <person name="Iwabuchi A."/>
            <person name="Kamiya K."/>
            <person name="Karasawa W."/>
            <person name="Kurita K."/>
            <person name="Katagiri S."/>
            <person name="Kikuta A."/>
            <person name="Kobayashi H."/>
            <person name="Kobayashi N."/>
            <person name="Machita K."/>
            <person name="Maehara T."/>
            <person name="Masukawa M."/>
            <person name="Mizubayashi T."/>
            <person name="Mukai Y."/>
            <person name="Nagasaki H."/>
            <person name="Nagata Y."/>
            <person name="Naito S."/>
            <person name="Nakashima M."/>
            <person name="Nakama Y."/>
            <person name="Nakamichi Y."/>
            <person name="Nakamura M."/>
            <person name="Meguro A."/>
            <person name="Negishi M."/>
            <person name="Ohta I."/>
            <person name="Ohta T."/>
            <person name="Okamoto M."/>
            <person name="Ono N."/>
            <person name="Saji S."/>
            <person name="Sakaguchi M."/>
            <person name="Sakai K."/>
            <person name="Shibata M."/>
            <person name="Shimokawa T."/>
            <person name="Song J."/>
            <person name="Takazaki Y."/>
            <person name="Terasawa K."/>
            <person name="Tsugane M."/>
            <person name="Tsuji K."/>
            <person name="Ueda S."/>
            <person name="Waki K."/>
            <person name="Yamagata H."/>
            <person name="Yamamoto M."/>
            <person name="Yamamoto S."/>
            <person name="Yamane H."/>
            <person name="Yoshiki S."/>
            <person name="Yoshihara R."/>
            <person name="Yukawa K."/>
            <person name="Zhong H."/>
            <person name="Yano M."/>
            <person name="Yuan Q."/>
            <person name="Ouyang S."/>
            <person name="Liu J."/>
            <person name="Jones K.M."/>
            <person name="Gansberger K."/>
            <person name="Moffat K."/>
            <person name="Hill J."/>
            <person name="Bera J."/>
            <person name="Fadrosh D."/>
            <person name="Jin S."/>
            <person name="Johri S."/>
            <person name="Kim M."/>
            <person name="Overton L."/>
            <person name="Reardon M."/>
            <person name="Tsitrin T."/>
            <person name="Vuong H."/>
            <person name="Weaver B."/>
            <person name="Ciecko A."/>
            <person name="Tallon L."/>
            <person name="Jackson J."/>
            <person name="Pai G."/>
            <person name="Aken S.V."/>
            <person name="Utterback T."/>
            <person name="Reidmuller S."/>
            <person name="Feldblyum T."/>
            <person name="Hsiao J."/>
            <person name="Zismann V."/>
            <person name="Iobst S."/>
            <person name="de Vazeille A.R."/>
            <person name="Buell C.R."/>
            <person name="Ying K."/>
            <person name="Li Y."/>
            <person name="Lu T."/>
            <person name="Huang Y."/>
            <person name="Zhao Q."/>
            <person name="Feng Q."/>
            <person name="Zhang L."/>
            <person name="Zhu J."/>
            <person name="Weng Q."/>
            <person name="Mu J."/>
            <person name="Lu Y."/>
            <person name="Fan D."/>
            <person name="Liu Y."/>
            <person name="Guan J."/>
            <person name="Zhang Y."/>
            <person name="Yu S."/>
            <person name="Liu X."/>
            <person name="Zhang Y."/>
            <person name="Hong G."/>
            <person name="Han B."/>
            <person name="Choisne N."/>
            <person name="Demange N."/>
            <person name="Orjeda G."/>
            <person name="Samain S."/>
            <person name="Cattolico L."/>
            <person name="Pelletier E."/>
            <person name="Couloux A."/>
            <person name="Segurens B."/>
            <person name="Wincker P."/>
            <person name="D'Hont A."/>
            <person name="Scarpelli C."/>
            <person name="Weissenbach J."/>
            <person name="Salanoubat M."/>
            <person name="Quetier F."/>
            <person name="Yu Y."/>
            <person name="Kim H.R."/>
            <person name="Rambo T."/>
            <person name="Currie J."/>
            <person name="Collura K."/>
            <person name="Luo M."/>
            <person name="Yang T."/>
            <person name="Ammiraju J.S.S."/>
            <person name="Engler F."/>
            <person name="Soderlund C."/>
            <person name="Wing R.A."/>
            <person name="Palmer L.E."/>
            <person name="de la Bastide M."/>
            <person name="Spiegel L."/>
            <person name="Nascimento L."/>
            <person name="Zutavern T."/>
            <person name="O'Shaughnessy A."/>
            <person name="Dike S."/>
            <person name="Dedhia N."/>
            <person name="Preston R."/>
            <person name="Balija V."/>
            <person name="McCombie W.R."/>
            <person name="Chow T."/>
            <person name="Chen H."/>
            <person name="Chung M."/>
            <person name="Chen C."/>
            <person name="Shaw J."/>
            <person name="Wu H."/>
            <person name="Hsiao K."/>
            <person name="Chao Y."/>
            <person name="Chu M."/>
            <person name="Cheng C."/>
            <person name="Hour A."/>
            <person name="Lee P."/>
            <person name="Lin S."/>
            <person name="Lin Y."/>
            <person name="Liou J."/>
            <person name="Liu S."/>
            <person name="Hsing Y."/>
            <person name="Raghuvanshi S."/>
            <person name="Mohanty A."/>
            <person name="Bharti A.K."/>
            <person name="Gaur A."/>
            <person name="Gupta V."/>
            <person name="Kumar D."/>
            <person name="Ravi V."/>
            <person name="Vij S."/>
            <person name="Kapur A."/>
            <person name="Khurana P."/>
            <person name="Khurana P."/>
            <person name="Khurana J.P."/>
            <person name="Tyagi A.K."/>
            <person name="Gaikwad K."/>
            <person name="Singh A."/>
            <person name="Dalal V."/>
            <person name="Srivastava S."/>
            <person name="Dixit A."/>
            <person name="Pal A.K."/>
            <person name="Ghazi I.A."/>
            <person name="Yadav M."/>
            <person name="Pandit A."/>
            <person name="Bhargava A."/>
            <person name="Sureshbabu K."/>
            <person name="Batra K."/>
            <person name="Sharma T.R."/>
            <person name="Mohapatra T."/>
            <person name="Singh N.K."/>
            <person name="Messing J."/>
            <person name="Nelson A.B."/>
            <person name="Fuks G."/>
            <person name="Kavchok S."/>
            <person name="Keizer G."/>
            <person name="Linton E."/>
            <person name="Llaca V."/>
            <person name="Song R."/>
            <person name="Tanyolac B."/>
            <person name="Young S."/>
            <person name="Ho-Il K."/>
            <person name="Hahn J.H."/>
            <person name="Sangsakoo G."/>
            <person name="Vanavichit A."/>
            <person name="de Mattos Luiz.A.T."/>
            <person name="Zimmer P.D."/>
            <person name="Malone G."/>
            <person name="Dellagostin O."/>
            <person name="de Oliveira A.C."/>
            <person name="Bevan M."/>
            <person name="Bancroft I."/>
            <person name="Minx P."/>
            <person name="Cordum H."/>
            <person name="Wilson R."/>
            <person name="Cheng Z."/>
            <person name="Jin W."/>
            <person name="Jiang J."/>
            <person name="Leong S.A."/>
            <person name="Iwama H."/>
            <person name="Gojobori T."/>
            <person name="Itoh T."/>
            <person name="Niimura Y."/>
            <person name="Fujii Y."/>
            <person name="Habara T."/>
            <person name="Sakai H."/>
            <person name="Sato Y."/>
            <person name="Wilson G."/>
            <person name="Kumar K."/>
            <person name="McCouch S."/>
            <person name="Juretic N."/>
            <person name="Hoen D."/>
            <person name="Wright S."/>
            <person name="Bruskiewich R."/>
            <person name="Bureau T."/>
            <person name="Miyao A."/>
            <person name="Hirochika H."/>
            <person name="Nishikawa T."/>
            <person name="Kadowaki K."/>
            <person name="Sugiura M."/>
            <person name="Burr B."/>
            <person name="Sasaki T."/>
        </authorList>
    </citation>
    <scope>NUCLEOTIDE SEQUENCE [LARGE SCALE GENOMIC DNA]</scope>
    <source>
        <strain evidence="3">cv. Nipponbare</strain>
    </source>
</reference>
<dbReference type="Proteomes" id="UP000000763">
    <property type="component" value="Chromosome 7"/>
</dbReference>
<evidence type="ECO:0000313" key="2">
    <source>
        <dbReference type="EMBL" id="BAC55726.1"/>
    </source>
</evidence>
<dbReference type="AlphaFoldDB" id="Q84ZG3"/>
<gene>
    <name evidence="2" type="primary">P0656C04.114</name>
</gene>
<evidence type="ECO:0000256" key="1">
    <source>
        <dbReference type="SAM" id="MobiDB-lite"/>
    </source>
</evidence>